<accession>A0A0L0DR53</accession>
<evidence type="ECO:0000256" key="2">
    <source>
        <dbReference type="ARBA" id="ARBA00022676"/>
    </source>
</evidence>
<dbReference type="eggNOG" id="ENOG502S7F1">
    <property type="taxonomic scope" value="Eukaryota"/>
</dbReference>
<evidence type="ECO:0000256" key="3">
    <source>
        <dbReference type="ARBA" id="ARBA00022679"/>
    </source>
</evidence>
<dbReference type="Gene3D" id="3.40.50.11340">
    <property type="match status" value="1"/>
</dbReference>
<dbReference type="GeneID" id="25568707"/>
<keyword evidence="3 6" id="KW-0808">Transferase</keyword>
<dbReference type="STRING" id="461836.A0A0L0DR53"/>
<dbReference type="EMBL" id="GL349490">
    <property type="protein sequence ID" value="KNC54496.1"/>
    <property type="molecule type" value="Genomic_DNA"/>
</dbReference>
<evidence type="ECO:0000313" key="6">
    <source>
        <dbReference type="EMBL" id="KNC54496.1"/>
    </source>
</evidence>
<dbReference type="AlphaFoldDB" id="A0A0L0DR53"/>
<dbReference type="InterPro" id="IPR004938">
    <property type="entry name" value="XG_FTase"/>
</dbReference>
<dbReference type="GO" id="GO:0042546">
    <property type="term" value="P:cell wall biogenesis"/>
    <property type="evidence" value="ECO:0007669"/>
    <property type="project" value="InterPro"/>
</dbReference>
<dbReference type="PANTHER" id="PTHR31889">
    <property type="entry name" value="FUCOSYLTRANSFERASE 2-RELATED"/>
    <property type="match status" value="1"/>
</dbReference>
<comment type="similarity">
    <text evidence="1">Belongs to the glycosyltransferase 37 family.</text>
</comment>
<evidence type="ECO:0000256" key="5">
    <source>
        <dbReference type="ARBA" id="ARBA00023316"/>
    </source>
</evidence>
<evidence type="ECO:0000256" key="1">
    <source>
        <dbReference type="ARBA" id="ARBA00010481"/>
    </source>
</evidence>
<name>A0A0L0DR53_THETB</name>
<dbReference type="Gene3D" id="3.40.50.11350">
    <property type="match status" value="1"/>
</dbReference>
<gene>
    <name evidence="6" type="ORF">AMSG_10494</name>
</gene>
<keyword evidence="4" id="KW-0325">Glycoprotein</keyword>
<dbReference type="Proteomes" id="UP000054408">
    <property type="component" value="Unassembled WGS sequence"/>
</dbReference>
<dbReference type="GO" id="GO:0005794">
    <property type="term" value="C:Golgi apparatus"/>
    <property type="evidence" value="ECO:0007669"/>
    <property type="project" value="TreeGrafter"/>
</dbReference>
<evidence type="ECO:0000313" key="7">
    <source>
        <dbReference type="Proteomes" id="UP000054408"/>
    </source>
</evidence>
<keyword evidence="7" id="KW-1185">Reference proteome</keyword>
<dbReference type="GO" id="GO:0016020">
    <property type="term" value="C:membrane"/>
    <property type="evidence" value="ECO:0007669"/>
    <property type="project" value="InterPro"/>
</dbReference>
<dbReference type="RefSeq" id="XP_013753649.1">
    <property type="nucleotide sequence ID" value="XM_013898195.1"/>
</dbReference>
<reference evidence="6 7" key="1">
    <citation type="submission" date="2010-05" db="EMBL/GenBank/DDBJ databases">
        <title>The Genome Sequence of Thecamonas trahens ATCC 50062.</title>
        <authorList>
            <consortium name="The Broad Institute Genome Sequencing Platform"/>
            <person name="Russ C."/>
            <person name="Cuomo C."/>
            <person name="Shea T."/>
            <person name="Young S.K."/>
            <person name="Zeng Q."/>
            <person name="Koehrsen M."/>
            <person name="Haas B."/>
            <person name="Borodovsky M."/>
            <person name="Guigo R."/>
            <person name="Alvarado L."/>
            <person name="Berlin A."/>
            <person name="Bochicchio J."/>
            <person name="Borenstein D."/>
            <person name="Chapman S."/>
            <person name="Chen Z."/>
            <person name="Freedman E."/>
            <person name="Gellesch M."/>
            <person name="Goldberg J."/>
            <person name="Griggs A."/>
            <person name="Gujja S."/>
            <person name="Heilman E."/>
            <person name="Heiman D."/>
            <person name="Hepburn T."/>
            <person name="Howarth C."/>
            <person name="Jen D."/>
            <person name="Larson L."/>
            <person name="Mehta T."/>
            <person name="Park D."/>
            <person name="Pearson M."/>
            <person name="Roberts A."/>
            <person name="Saif S."/>
            <person name="Shenoy N."/>
            <person name="Sisk P."/>
            <person name="Stolte C."/>
            <person name="Sykes S."/>
            <person name="Thomson T."/>
            <person name="Walk T."/>
            <person name="White J."/>
            <person name="Yandava C."/>
            <person name="Burger G."/>
            <person name="Gray M.W."/>
            <person name="Holland P.W.H."/>
            <person name="King N."/>
            <person name="Lang F.B.F."/>
            <person name="Roger A.J."/>
            <person name="Ruiz-Trillo I."/>
            <person name="Lander E."/>
            <person name="Nusbaum C."/>
        </authorList>
    </citation>
    <scope>NUCLEOTIDE SEQUENCE [LARGE SCALE GENOMIC DNA]</scope>
    <source>
        <strain evidence="6 7">ATCC 50062</strain>
    </source>
</reference>
<keyword evidence="2 6" id="KW-0328">Glycosyltransferase</keyword>
<keyword evidence="5" id="KW-0961">Cell wall biogenesis/degradation</keyword>
<dbReference type="GO" id="GO:0071555">
    <property type="term" value="P:cell wall organization"/>
    <property type="evidence" value="ECO:0007669"/>
    <property type="project" value="UniProtKB-KW"/>
</dbReference>
<dbReference type="GO" id="GO:0009969">
    <property type="term" value="P:xyloglucan biosynthetic process"/>
    <property type="evidence" value="ECO:0007669"/>
    <property type="project" value="TreeGrafter"/>
</dbReference>
<organism evidence="6 7">
    <name type="scientific">Thecamonas trahens ATCC 50062</name>
    <dbReference type="NCBI Taxonomy" id="461836"/>
    <lineage>
        <taxon>Eukaryota</taxon>
        <taxon>Apusozoa</taxon>
        <taxon>Apusomonadida</taxon>
        <taxon>Apusomonadidae</taxon>
        <taxon>Thecamonas</taxon>
    </lineage>
</organism>
<evidence type="ECO:0000256" key="4">
    <source>
        <dbReference type="ARBA" id="ARBA00023180"/>
    </source>
</evidence>
<dbReference type="GO" id="GO:0008107">
    <property type="term" value="F:galactoside 2-alpha-L-fucosyltransferase activity"/>
    <property type="evidence" value="ECO:0007669"/>
    <property type="project" value="InterPro"/>
</dbReference>
<dbReference type="Pfam" id="PF03254">
    <property type="entry name" value="XG_FTase"/>
    <property type="match status" value="1"/>
</dbReference>
<sequence>MQQSGMANSERKTLIYRARAGLGNRMLSSVSALLLAMLTDRALLVEWPDVNVHDVFCEPPGIDWDYILWREEMEAKGLGGYNTWLPHRLCLVDDICLYPPGDSTGSLTINGAAGETPVLADLVCGDIEQALTHQHVFLTSTQYFVPLLFANPVYAAKLNDWFPNGRIAHALLHYLFQPVDPVTAAVDAFVADAFVPGNTVGLQIRSAPIFYFMPGLYSSKDDAAASITATMATCVDEVLPTASEPIVADPATAKLMVASMHADAKRSLVDKYGDRVVLYGGATAKGDDLSVGDTREALVDILLLARTDALVASPLSTFAYTAAAIGRIKPINIHVDVPSPWSDDSILEPICRLPPANEPFPEPCLHANTSFDMAIPMPTCPQAPLPAFLLRAPGLC</sequence>
<proteinExistence type="inferred from homology"/>
<protein>
    <submittedName>
        <fullName evidence="6">Fucosyltransferase 7</fullName>
    </submittedName>
</protein>
<dbReference type="PANTHER" id="PTHR31889:SF2">
    <property type="entry name" value="FUCOSYLTRANSFERASE 3"/>
    <property type="match status" value="1"/>
</dbReference>